<organism evidence="2">
    <name type="scientific">Chloropicon laureae</name>
    <dbReference type="NCBI Taxonomy" id="464258"/>
    <lineage>
        <taxon>Eukaryota</taxon>
        <taxon>Viridiplantae</taxon>
        <taxon>Chlorophyta</taxon>
        <taxon>Chloropicophyceae</taxon>
        <taxon>Chloropicales</taxon>
        <taxon>Chloropicaceae</taxon>
        <taxon>Chloropicon</taxon>
    </lineage>
</organism>
<sequence>MFTTAIVLVLFAGAQGVVGDVGVGSKKLGFTNKNIQANPFGSCPLVLGYPGGDPSPGEVWQFDQPPCDYPGVTCFQDSARECGAPWPNTNIYVKEETVIAVFDGSYGPQSTSTDCPLKLKQWSPDSSSRDSGSDSTLDCPLTCFDCAKACEMQANSVSQADTFRDPTLQGCNAWVFCTNPMGCKHSGGTVPGFSCTLKRIPLQNPGIQMLMPNRTTLEFRENVVVAPPKALVDESSSGTGSDFVSGICNVRQTCTNTPGGDFQCDATTGGCGKCDTCGGYPFTCGGPCCPSCPC</sequence>
<dbReference type="EMBL" id="HBHU01001521">
    <property type="protein sequence ID" value="CAE0009730.1"/>
    <property type="molecule type" value="Transcribed_RNA"/>
</dbReference>
<keyword evidence="1" id="KW-0732">Signal</keyword>
<feature type="chain" id="PRO_5031254078" evidence="1">
    <location>
        <begin position="20"/>
        <end position="294"/>
    </location>
</feature>
<evidence type="ECO:0000256" key="1">
    <source>
        <dbReference type="SAM" id="SignalP"/>
    </source>
</evidence>
<reference evidence="2" key="1">
    <citation type="submission" date="2021-01" db="EMBL/GenBank/DDBJ databases">
        <authorList>
            <person name="Corre E."/>
            <person name="Pelletier E."/>
            <person name="Niang G."/>
            <person name="Scheremetjew M."/>
            <person name="Finn R."/>
            <person name="Kale V."/>
            <person name="Holt S."/>
            <person name="Cochrane G."/>
            <person name="Meng A."/>
            <person name="Brown T."/>
            <person name="Cohen L."/>
        </authorList>
    </citation>
    <scope>NUCLEOTIDE SEQUENCE</scope>
    <source>
        <strain evidence="2">RCC856</strain>
    </source>
</reference>
<gene>
    <name evidence="2" type="ORF">CLAU1311_LOCUS959</name>
</gene>
<feature type="signal peptide" evidence="1">
    <location>
        <begin position="1"/>
        <end position="19"/>
    </location>
</feature>
<accession>A0A7S2YWI6</accession>
<protein>
    <submittedName>
        <fullName evidence="2">Uncharacterized protein</fullName>
    </submittedName>
</protein>
<name>A0A7S2YWI6_9CHLO</name>
<evidence type="ECO:0000313" key="2">
    <source>
        <dbReference type="EMBL" id="CAE0009730.1"/>
    </source>
</evidence>
<dbReference type="AlphaFoldDB" id="A0A7S2YWI6"/>
<proteinExistence type="predicted"/>